<reference evidence="4" key="1">
    <citation type="submission" date="2019-08" db="EMBL/GenBank/DDBJ databases">
        <authorList>
            <person name="Kucharzyk K."/>
            <person name="Murdoch R.W."/>
            <person name="Higgins S."/>
            <person name="Loffler F."/>
        </authorList>
    </citation>
    <scope>NUCLEOTIDE SEQUENCE</scope>
</reference>
<dbReference type="Pfam" id="PF00403">
    <property type="entry name" value="HMA"/>
    <property type="match status" value="1"/>
</dbReference>
<dbReference type="FunFam" id="3.30.70.100:FF:000001">
    <property type="entry name" value="ATPase copper transporting beta"/>
    <property type="match status" value="1"/>
</dbReference>
<dbReference type="GO" id="GO:0005507">
    <property type="term" value="F:copper ion binding"/>
    <property type="evidence" value="ECO:0007669"/>
    <property type="project" value="InterPro"/>
</dbReference>
<protein>
    <recommendedName>
        <fullName evidence="3">HMA domain-containing protein</fullName>
    </recommendedName>
</protein>
<dbReference type="InterPro" id="IPR006121">
    <property type="entry name" value="HMA_dom"/>
</dbReference>
<comment type="caution">
    <text evidence="4">The sequence shown here is derived from an EMBL/GenBank/DDBJ whole genome shotgun (WGS) entry which is preliminary data.</text>
</comment>
<dbReference type="InterPro" id="IPR006122">
    <property type="entry name" value="HMA_Cu_ion-bd"/>
</dbReference>
<evidence type="ECO:0000256" key="1">
    <source>
        <dbReference type="ARBA" id="ARBA00022723"/>
    </source>
</evidence>
<evidence type="ECO:0000313" key="4">
    <source>
        <dbReference type="EMBL" id="MPN01126.1"/>
    </source>
</evidence>
<dbReference type="InterPro" id="IPR000428">
    <property type="entry name" value="Cu-bd"/>
</dbReference>
<gene>
    <name evidence="4" type="ORF">SDC9_148329</name>
</gene>
<dbReference type="PROSITE" id="PS01047">
    <property type="entry name" value="HMA_1"/>
    <property type="match status" value="1"/>
</dbReference>
<dbReference type="AlphaFoldDB" id="A0A645EI52"/>
<dbReference type="InterPro" id="IPR036163">
    <property type="entry name" value="HMA_dom_sf"/>
</dbReference>
<dbReference type="SUPFAM" id="SSF55008">
    <property type="entry name" value="HMA, heavy metal-associated domain"/>
    <property type="match status" value="1"/>
</dbReference>
<feature type="domain" description="HMA" evidence="3">
    <location>
        <begin position="1"/>
        <end position="66"/>
    </location>
</feature>
<dbReference type="PROSITE" id="PS50846">
    <property type="entry name" value="HMA_2"/>
    <property type="match status" value="1"/>
</dbReference>
<dbReference type="EMBL" id="VSSQ01047151">
    <property type="protein sequence ID" value="MPN01126.1"/>
    <property type="molecule type" value="Genomic_DNA"/>
</dbReference>
<accession>A0A645EI52</accession>
<dbReference type="GO" id="GO:0006825">
    <property type="term" value="P:copper ion transport"/>
    <property type="evidence" value="ECO:0007669"/>
    <property type="project" value="InterPro"/>
</dbReference>
<keyword evidence="1" id="KW-0479">Metal-binding</keyword>
<dbReference type="CDD" id="cd00371">
    <property type="entry name" value="HMA"/>
    <property type="match status" value="1"/>
</dbReference>
<evidence type="ECO:0000256" key="2">
    <source>
        <dbReference type="ARBA" id="ARBA00023008"/>
    </source>
</evidence>
<evidence type="ECO:0000259" key="3">
    <source>
        <dbReference type="PROSITE" id="PS50846"/>
    </source>
</evidence>
<dbReference type="Gene3D" id="3.30.70.100">
    <property type="match status" value="1"/>
</dbReference>
<proteinExistence type="predicted"/>
<keyword evidence="2" id="KW-0186">Copper</keyword>
<dbReference type="InterPro" id="IPR017969">
    <property type="entry name" value="Heavy-metal-associated_CS"/>
</dbReference>
<dbReference type="PRINTS" id="PR00944">
    <property type="entry name" value="CUEXPORT"/>
</dbReference>
<organism evidence="4">
    <name type="scientific">bioreactor metagenome</name>
    <dbReference type="NCBI Taxonomy" id="1076179"/>
    <lineage>
        <taxon>unclassified sequences</taxon>
        <taxon>metagenomes</taxon>
        <taxon>ecological metagenomes</taxon>
    </lineage>
</organism>
<dbReference type="NCBIfam" id="TIGR00003">
    <property type="entry name" value="copper ion binding protein"/>
    <property type="match status" value="1"/>
</dbReference>
<name>A0A645EI52_9ZZZZ</name>
<sequence length="71" mass="7721">MKKKILIEGMSCQHCVGHVTEALGEICGVKSVNVDLDNKNAVVELAHHVDDAKFKEAVDEAGYEIVGIEEL</sequence>